<dbReference type="AlphaFoldDB" id="A0A7S4K7U7"/>
<dbReference type="InterPro" id="IPR036249">
    <property type="entry name" value="Thioredoxin-like_sf"/>
</dbReference>
<gene>
    <name evidence="3" type="ORF">OAUR00152_LOCUS40619</name>
</gene>
<dbReference type="PANTHER" id="PTHR45288">
    <property type="entry name" value="THIOREDOXIN FAMILY PROTEIN"/>
    <property type="match status" value="1"/>
</dbReference>
<dbReference type="PANTHER" id="PTHR45288:SF1">
    <property type="entry name" value="THIOREDOXIN FAMILY PROTEIN"/>
    <property type="match status" value="1"/>
</dbReference>
<dbReference type="SUPFAM" id="SSF52833">
    <property type="entry name" value="Thioredoxin-like"/>
    <property type="match status" value="2"/>
</dbReference>
<keyword evidence="1" id="KW-0732">Signal</keyword>
<dbReference type="Pfam" id="PF00462">
    <property type="entry name" value="Glutaredoxin"/>
    <property type="match status" value="1"/>
</dbReference>
<proteinExistence type="predicted"/>
<name>A0A7S4K7U7_9STRA</name>
<protein>
    <recommendedName>
        <fullName evidence="2">GST N-terminal domain-containing protein</fullName>
    </recommendedName>
</protein>
<feature type="signal peptide" evidence="1">
    <location>
        <begin position="1"/>
        <end position="19"/>
    </location>
</feature>
<reference evidence="3" key="1">
    <citation type="submission" date="2021-01" db="EMBL/GenBank/DDBJ databases">
        <authorList>
            <person name="Corre E."/>
            <person name="Pelletier E."/>
            <person name="Niang G."/>
            <person name="Scheremetjew M."/>
            <person name="Finn R."/>
            <person name="Kale V."/>
            <person name="Holt S."/>
            <person name="Cochrane G."/>
            <person name="Meng A."/>
            <person name="Brown T."/>
            <person name="Cohen L."/>
        </authorList>
    </citation>
    <scope>NUCLEOTIDE SEQUENCE</scope>
    <source>
        <strain evidence="3">Isolate 1302-5</strain>
    </source>
</reference>
<dbReference type="Pfam" id="PF13417">
    <property type="entry name" value="GST_N_3"/>
    <property type="match status" value="1"/>
</dbReference>
<dbReference type="PROSITE" id="PS51354">
    <property type="entry name" value="GLUTAREDOXIN_2"/>
    <property type="match status" value="2"/>
</dbReference>
<evidence type="ECO:0000259" key="2">
    <source>
        <dbReference type="PROSITE" id="PS50404"/>
    </source>
</evidence>
<accession>A0A7S4K7U7</accession>
<dbReference type="InterPro" id="IPR002109">
    <property type="entry name" value="Glutaredoxin"/>
</dbReference>
<evidence type="ECO:0000313" key="3">
    <source>
        <dbReference type="EMBL" id="CAE2286403.1"/>
    </source>
</evidence>
<dbReference type="CDD" id="cd02066">
    <property type="entry name" value="GRX_family"/>
    <property type="match status" value="1"/>
</dbReference>
<dbReference type="PROSITE" id="PS50404">
    <property type="entry name" value="GST_NTER"/>
    <property type="match status" value="1"/>
</dbReference>
<dbReference type="InterPro" id="IPR004045">
    <property type="entry name" value="Glutathione_S-Trfase_N"/>
</dbReference>
<feature type="domain" description="GST N-terminal" evidence="2">
    <location>
        <begin position="218"/>
        <end position="300"/>
    </location>
</feature>
<feature type="chain" id="PRO_5031214508" description="GST N-terminal domain-containing protein" evidence="1">
    <location>
        <begin position="20"/>
        <end position="454"/>
    </location>
</feature>
<dbReference type="Gene3D" id="3.40.30.10">
    <property type="entry name" value="Glutaredoxin"/>
    <property type="match status" value="3"/>
</dbReference>
<sequence length="454" mass="48723">MHSLSLAFLLQLFSSAADAFTTGRGSQAASSSSALRMSVPNSLDTLTSGLASIARLPFGVTVSDTAKRLEAGGGYDLEIATLYDVENNRECRKVRERISELDLIVQTVVPAATQGRVFNDPSYPYALPSGSEIPRLVAKNGGASERVLVGSEAIVSYLDENFADNELSGPSDSQQQQVIDTVLEAISFLPGLLRAGRGSEVCSAASATASLPVPRPTKPLILYSYEGNQFCRLVREVLTELDLPYELRSAGKSSPRRSDMTKLTGGSSQCPYLIDENADTAMFESADIIEYLYKTYALWTPPNEILESVSAIVTPLLKPIYKVLAPLQAGSNGEDTKAYNADIANTKAAIEKEISSSRVVVYTYSLSPFCTEATNLLKTLDIEYKEISLGKEWIPGLIDDPIKRAALGEMTGQTSLPHVFVGGKSIGGIFSGSPGLVPALEQGILMKLINDADK</sequence>
<organism evidence="3">
    <name type="scientific">Odontella aurita</name>
    <dbReference type="NCBI Taxonomy" id="265563"/>
    <lineage>
        <taxon>Eukaryota</taxon>
        <taxon>Sar</taxon>
        <taxon>Stramenopiles</taxon>
        <taxon>Ochrophyta</taxon>
        <taxon>Bacillariophyta</taxon>
        <taxon>Mediophyceae</taxon>
        <taxon>Biddulphiophycidae</taxon>
        <taxon>Eupodiscales</taxon>
        <taxon>Odontellaceae</taxon>
        <taxon>Odontella</taxon>
    </lineage>
</organism>
<evidence type="ECO:0000256" key="1">
    <source>
        <dbReference type="SAM" id="SignalP"/>
    </source>
</evidence>
<dbReference type="EMBL" id="HBKQ01059513">
    <property type="protein sequence ID" value="CAE2286403.1"/>
    <property type="molecule type" value="Transcribed_RNA"/>
</dbReference>